<keyword evidence="3" id="KW-1185">Reference proteome</keyword>
<sequence length="627" mass="70672">MDVQNRALEEFFQFLQCQLRMEAAECLQEELDTDPEANKWWQNFRSWVQPNLGKKEKWMPFHTVLGAHELFIVENIHHGTLPWDEKRKFIAMFVFRAHCRSNVFREAQLPHMLQEDFWRDPIAQFADNGAVTRALLEYRRRTRQALQTSAFLAIPERLCQDDDENLARNVAMRTRTLLEVAEKVWPLVHDQKLVGSEKFQEISKTIQAGRRLGETWAKMLMVSIDIAYPKLQLLASTCDVGVGALKALQRLFPGSLEPREALVRATRAANCARLPAASNFWGLLAKVESRLQTRFSGMPRVLDQVSTPPGHLSAVTIQVQLCEWRQFMDFLSRAGVSSIPALSEAAESEVLSEPTKKFRRITGKRPDSVQETGGAADQEPADSEDEMPLTNIRVPPMAGQVLAEGTFIQATVKVLETCRAKVASTHQAVEAARAQLLRCDAAQRQATSQVVEALRRNSAAEEAVRCIEMQTSQQEYMLQASHMKTEVTKEVLCQLEDAHEKLSKADSSDVAKEPLLKESTCLENAMKSRIGHLEGLIDDLGNQAHADEVAREPQEEQHAELIRQSSVALEERGKAREAVTAAMEVLRQAQQHGATAGQELAQLRLQLHLEEAKVLSLQQLVRQEAWL</sequence>
<evidence type="ECO:0000313" key="3">
    <source>
        <dbReference type="Proteomes" id="UP001178507"/>
    </source>
</evidence>
<evidence type="ECO:0000256" key="1">
    <source>
        <dbReference type="SAM" id="MobiDB-lite"/>
    </source>
</evidence>
<comment type="caution">
    <text evidence="2">The sequence shown here is derived from an EMBL/GenBank/DDBJ whole genome shotgun (WGS) entry which is preliminary data.</text>
</comment>
<organism evidence="2 3">
    <name type="scientific">Effrenium voratum</name>
    <dbReference type="NCBI Taxonomy" id="2562239"/>
    <lineage>
        <taxon>Eukaryota</taxon>
        <taxon>Sar</taxon>
        <taxon>Alveolata</taxon>
        <taxon>Dinophyceae</taxon>
        <taxon>Suessiales</taxon>
        <taxon>Symbiodiniaceae</taxon>
        <taxon>Effrenium</taxon>
    </lineage>
</organism>
<accession>A0AA36N4M4</accession>
<dbReference type="EMBL" id="CAUJNA010003305">
    <property type="protein sequence ID" value="CAJ1398570.1"/>
    <property type="molecule type" value="Genomic_DNA"/>
</dbReference>
<reference evidence="2" key="1">
    <citation type="submission" date="2023-08" db="EMBL/GenBank/DDBJ databases">
        <authorList>
            <person name="Chen Y."/>
            <person name="Shah S."/>
            <person name="Dougan E. K."/>
            <person name="Thang M."/>
            <person name="Chan C."/>
        </authorList>
    </citation>
    <scope>NUCLEOTIDE SEQUENCE</scope>
</reference>
<dbReference type="Proteomes" id="UP001178507">
    <property type="component" value="Unassembled WGS sequence"/>
</dbReference>
<evidence type="ECO:0000313" key="2">
    <source>
        <dbReference type="EMBL" id="CAJ1398570.1"/>
    </source>
</evidence>
<dbReference type="AlphaFoldDB" id="A0AA36N4M4"/>
<proteinExistence type="predicted"/>
<gene>
    <name evidence="2" type="ORF">EVOR1521_LOCUS22330</name>
</gene>
<feature type="region of interest" description="Disordered" evidence="1">
    <location>
        <begin position="361"/>
        <end position="387"/>
    </location>
</feature>
<protein>
    <submittedName>
        <fullName evidence="2">Uncharacterized protein</fullName>
    </submittedName>
</protein>
<name>A0AA36N4M4_9DINO</name>